<keyword evidence="2" id="KW-1185">Reference proteome</keyword>
<dbReference type="KEGG" id="bfz:BAU07_06485"/>
<reference evidence="1 2" key="1">
    <citation type="submission" date="2016-06" db="EMBL/GenBank/DDBJ databases">
        <title>Complete genome sequences of Bordetella bronchialis and Bordetella flabilis.</title>
        <authorList>
            <person name="LiPuma J.J."/>
            <person name="Spilker T."/>
        </authorList>
    </citation>
    <scope>NUCLEOTIDE SEQUENCE [LARGE SCALE GENOMIC DNA]</scope>
    <source>
        <strain evidence="1 2">AU10664</strain>
    </source>
</reference>
<dbReference type="AlphaFoldDB" id="A0A193G9Z0"/>
<dbReference type="Proteomes" id="UP000091926">
    <property type="component" value="Chromosome"/>
</dbReference>
<gene>
    <name evidence="1" type="ORF">BAU07_06485</name>
</gene>
<evidence type="ECO:0000313" key="2">
    <source>
        <dbReference type="Proteomes" id="UP000091926"/>
    </source>
</evidence>
<dbReference type="STRING" id="463014.BAU07_06485"/>
<organism evidence="1 2">
    <name type="scientific">Bordetella flabilis</name>
    <dbReference type="NCBI Taxonomy" id="463014"/>
    <lineage>
        <taxon>Bacteria</taxon>
        <taxon>Pseudomonadati</taxon>
        <taxon>Pseudomonadota</taxon>
        <taxon>Betaproteobacteria</taxon>
        <taxon>Burkholderiales</taxon>
        <taxon>Alcaligenaceae</taxon>
        <taxon>Bordetella</taxon>
    </lineage>
</organism>
<evidence type="ECO:0000313" key="1">
    <source>
        <dbReference type="EMBL" id="ANN76807.1"/>
    </source>
</evidence>
<proteinExistence type="predicted"/>
<dbReference type="InterPro" id="IPR056209">
    <property type="entry name" value="SU10_adaptor"/>
</dbReference>
<sequence length="212" mass="24009">MAIDTYDGLVATMADWLNRGDLSGAIPSFIALFEADFNKDERGRTQRSVAISTALISTPYAPVPVDYIEMLDLSIPNSPHGVHQIELVTIHQLGEYARRERMFPGHDLPKYYAIIGEQMKFLPAPTQEYEFEMVYFAKLPPLSPDNPSNWLLRQSPDVYLYGALQHSAPYLKNDERLATWAALFNQGMEKLNVSDDRAMHSGAPLRMRARGY</sequence>
<dbReference type="OrthoDB" id="7008875at2"/>
<name>A0A193G9Z0_9BORD</name>
<accession>A0A193G9Z0</accession>
<dbReference type="RefSeq" id="WP_066655134.1">
    <property type="nucleotide sequence ID" value="NZ_CBCSCL010000017.1"/>
</dbReference>
<protein>
    <submittedName>
        <fullName evidence="1">Uncharacterized protein</fullName>
    </submittedName>
</protein>
<dbReference type="EMBL" id="CP016172">
    <property type="protein sequence ID" value="ANN76807.1"/>
    <property type="molecule type" value="Genomic_DNA"/>
</dbReference>
<dbReference type="Pfam" id="PF24175">
    <property type="entry name" value="SU10_adaptor"/>
    <property type="match status" value="1"/>
</dbReference>